<dbReference type="EC" id="6.3.2.1" evidence="4 13"/>
<feature type="binding site" evidence="13">
    <location>
        <position position="57"/>
    </location>
    <ligand>
        <name>(R)-pantoate</name>
        <dbReference type="ChEBI" id="CHEBI:15980"/>
    </ligand>
</feature>
<dbReference type="GO" id="GO:0005829">
    <property type="term" value="C:cytosol"/>
    <property type="evidence" value="ECO:0007669"/>
    <property type="project" value="TreeGrafter"/>
</dbReference>
<comment type="subcellular location">
    <subcellularLocation>
        <location evidence="1 13">Cytoplasm</location>
    </subcellularLocation>
</comment>
<dbReference type="NCBIfam" id="TIGR00018">
    <property type="entry name" value="panC"/>
    <property type="match status" value="1"/>
</dbReference>
<dbReference type="HAMAP" id="MF_00158">
    <property type="entry name" value="PanC"/>
    <property type="match status" value="1"/>
</dbReference>
<sequence>MYLITSTREIKALPRGHRRVGLVPTMGYLHDGHASLIRRARAENDLVVVSVFVNPMQFGPSEDLARYPRDLERDTRIAEAAGAEVLFVPDATEMYPAGFASRLEVAGPALPLEGARRPGHFAGVATVVAKLFHLVRPNRAYFGEKDWQQLQVVRRLVEDLNFDLEVVGCPTQREASGLALSSRNTYLTEEQRQEASVLYRSLRAAQAAYRSGERQPQAIVAAGKALLAAAPLELEYLQLVGPDLEDLEQTGELGDPRQARLLLAARMFGVRLIDNAPLVQEEAT</sequence>
<comment type="miscellaneous">
    <text evidence="13">The reaction proceeds by a bi uni uni bi ping pong mechanism.</text>
</comment>
<keyword evidence="8 13" id="KW-0566">Pantothenate biosynthesis</keyword>
<evidence type="ECO:0000256" key="6">
    <source>
        <dbReference type="ARBA" id="ARBA00022490"/>
    </source>
</evidence>
<accession>A0A841HXV0</accession>
<dbReference type="FunFam" id="3.40.50.620:FF:000114">
    <property type="entry name" value="Pantothenate synthetase"/>
    <property type="match status" value="1"/>
</dbReference>
<comment type="similarity">
    <text evidence="3 13">Belongs to the pantothenate synthetase family.</text>
</comment>
<feature type="binding site" evidence="13">
    <location>
        <begin position="180"/>
        <end position="183"/>
    </location>
    <ligand>
        <name>ATP</name>
        <dbReference type="ChEBI" id="CHEBI:30616"/>
    </ligand>
</feature>
<feature type="binding site" evidence="13">
    <location>
        <begin position="26"/>
        <end position="33"/>
    </location>
    <ligand>
        <name>ATP</name>
        <dbReference type="ChEBI" id="CHEBI:30616"/>
    </ligand>
</feature>
<dbReference type="GO" id="GO:0015940">
    <property type="term" value="P:pantothenate biosynthetic process"/>
    <property type="evidence" value="ECO:0007669"/>
    <property type="project" value="UniProtKB-UniRule"/>
</dbReference>
<keyword evidence="6 13" id="KW-0963">Cytoplasm</keyword>
<dbReference type="Gene3D" id="3.30.1300.10">
    <property type="entry name" value="Pantoate-beta-alanine ligase, C-terminal domain"/>
    <property type="match status" value="1"/>
</dbReference>
<evidence type="ECO:0000256" key="8">
    <source>
        <dbReference type="ARBA" id="ARBA00022655"/>
    </source>
</evidence>
<comment type="catalytic activity">
    <reaction evidence="11 13">
        <text>(R)-pantoate + beta-alanine + ATP = (R)-pantothenate + AMP + diphosphate + H(+)</text>
        <dbReference type="Rhea" id="RHEA:10912"/>
        <dbReference type="ChEBI" id="CHEBI:15378"/>
        <dbReference type="ChEBI" id="CHEBI:15980"/>
        <dbReference type="ChEBI" id="CHEBI:29032"/>
        <dbReference type="ChEBI" id="CHEBI:30616"/>
        <dbReference type="ChEBI" id="CHEBI:33019"/>
        <dbReference type="ChEBI" id="CHEBI:57966"/>
        <dbReference type="ChEBI" id="CHEBI:456215"/>
        <dbReference type="EC" id="6.3.2.1"/>
    </reaction>
</comment>
<organism evidence="14 15">
    <name type="scientific">Deinobacterium chartae</name>
    <dbReference type="NCBI Taxonomy" id="521158"/>
    <lineage>
        <taxon>Bacteria</taxon>
        <taxon>Thermotogati</taxon>
        <taxon>Deinococcota</taxon>
        <taxon>Deinococci</taxon>
        <taxon>Deinococcales</taxon>
        <taxon>Deinococcaceae</taxon>
        <taxon>Deinobacterium</taxon>
    </lineage>
</organism>
<feature type="active site" description="Proton donor" evidence="13">
    <location>
        <position position="33"/>
    </location>
</feature>
<dbReference type="UniPathway" id="UPA00028">
    <property type="reaction ID" value="UER00005"/>
</dbReference>
<evidence type="ECO:0000256" key="3">
    <source>
        <dbReference type="ARBA" id="ARBA00009256"/>
    </source>
</evidence>
<dbReference type="Pfam" id="PF02569">
    <property type="entry name" value="Pantoate_ligase"/>
    <property type="match status" value="1"/>
</dbReference>
<comment type="pathway">
    <text evidence="2 13">Cofactor biosynthesis; (R)-pantothenate biosynthesis; (R)-pantothenate from (R)-pantoate and beta-alanine: step 1/1.</text>
</comment>
<evidence type="ECO:0000256" key="7">
    <source>
        <dbReference type="ARBA" id="ARBA00022598"/>
    </source>
</evidence>
<evidence type="ECO:0000313" key="14">
    <source>
        <dbReference type="EMBL" id="MBB6097030.1"/>
    </source>
</evidence>
<dbReference type="Proteomes" id="UP000569951">
    <property type="component" value="Unassembled WGS sequence"/>
</dbReference>
<evidence type="ECO:0000256" key="4">
    <source>
        <dbReference type="ARBA" id="ARBA00012219"/>
    </source>
</evidence>
<dbReference type="InterPro" id="IPR004821">
    <property type="entry name" value="Cyt_trans-like"/>
</dbReference>
<name>A0A841HXV0_9DEIO</name>
<dbReference type="RefSeq" id="WP_183984087.1">
    <property type="nucleotide sequence ID" value="NZ_JACHHG010000002.1"/>
</dbReference>
<evidence type="ECO:0000313" key="15">
    <source>
        <dbReference type="Proteomes" id="UP000569951"/>
    </source>
</evidence>
<comment type="caution">
    <text evidence="13">Lacks conserved residue(s) required for the propagation of feature annotation.</text>
</comment>
<evidence type="ECO:0000256" key="13">
    <source>
        <dbReference type="HAMAP-Rule" id="MF_00158"/>
    </source>
</evidence>
<proteinExistence type="inferred from homology"/>
<dbReference type="NCBIfam" id="TIGR00125">
    <property type="entry name" value="cyt_tran_rel"/>
    <property type="match status" value="1"/>
</dbReference>
<dbReference type="EMBL" id="JACHHG010000002">
    <property type="protein sequence ID" value="MBB6097030.1"/>
    <property type="molecule type" value="Genomic_DNA"/>
</dbReference>
<comment type="subunit">
    <text evidence="13">Homodimer.</text>
</comment>
<dbReference type="Gene3D" id="3.40.50.620">
    <property type="entry name" value="HUPs"/>
    <property type="match status" value="1"/>
</dbReference>
<dbReference type="PANTHER" id="PTHR21299">
    <property type="entry name" value="CYTIDYLATE KINASE/PANTOATE-BETA-ALANINE LIGASE"/>
    <property type="match status" value="1"/>
</dbReference>
<evidence type="ECO:0000256" key="2">
    <source>
        <dbReference type="ARBA" id="ARBA00004990"/>
    </source>
</evidence>
<evidence type="ECO:0000256" key="12">
    <source>
        <dbReference type="ARBA" id="ARBA00055042"/>
    </source>
</evidence>
<feature type="binding site" evidence="13">
    <location>
        <position position="149"/>
    </location>
    <ligand>
        <name>(R)-pantoate</name>
        <dbReference type="ChEBI" id="CHEBI:15980"/>
    </ligand>
</feature>
<keyword evidence="9 13" id="KW-0547">Nucleotide-binding</keyword>
<evidence type="ECO:0000256" key="10">
    <source>
        <dbReference type="ARBA" id="ARBA00022840"/>
    </source>
</evidence>
<dbReference type="InterPro" id="IPR003721">
    <property type="entry name" value="Pantoate_ligase"/>
</dbReference>
<evidence type="ECO:0000256" key="9">
    <source>
        <dbReference type="ARBA" id="ARBA00022741"/>
    </source>
</evidence>
<keyword evidence="7 13" id="KW-0436">Ligase</keyword>
<reference evidence="14 15" key="1">
    <citation type="submission" date="2020-08" db="EMBL/GenBank/DDBJ databases">
        <title>Genomic Encyclopedia of Type Strains, Phase IV (KMG-IV): sequencing the most valuable type-strain genomes for metagenomic binning, comparative biology and taxonomic classification.</title>
        <authorList>
            <person name="Goeker M."/>
        </authorList>
    </citation>
    <scope>NUCLEOTIDE SEQUENCE [LARGE SCALE GENOMIC DNA]</scope>
    <source>
        <strain evidence="14 15">DSM 21458</strain>
    </source>
</reference>
<comment type="function">
    <text evidence="12 13">Catalyzes the condensation of pantoate with beta-alanine in an ATP-dependent reaction via a pantoyl-adenylate intermediate.</text>
</comment>
<evidence type="ECO:0000256" key="5">
    <source>
        <dbReference type="ARBA" id="ARBA00014155"/>
    </source>
</evidence>
<comment type="caution">
    <text evidence="14">The sequence shown here is derived from an EMBL/GenBank/DDBJ whole genome shotgun (WGS) entry which is preliminary data.</text>
</comment>
<feature type="binding site" evidence="13">
    <location>
        <begin position="143"/>
        <end position="146"/>
    </location>
    <ligand>
        <name>ATP</name>
        <dbReference type="ChEBI" id="CHEBI:30616"/>
    </ligand>
</feature>
<feature type="binding site" evidence="13">
    <location>
        <position position="57"/>
    </location>
    <ligand>
        <name>beta-alanine</name>
        <dbReference type="ChEBI" id="CHEBI:57966"/>
    </ligand>
</feature>
<dbReference type="PANTHER" id="PTHR21299:SF1">
    <property type="entry name" value="PANTOATE--BETA-ALANINE LIGASE"/>
    <property type="match status" value="1"/>
</dbReference>
<dbReference type="GO" id="GO:0005524">
    <property type="term" value="F:ATP binding"/>
    <property type="evidence" value="ECO:0007669"/>
    <property type="project" value="UniProtKB-KW"/>
</dbReference>
<protein>
    <recommendedName>
        <fullName evidence="5 13">Pantothenate synthetase</fullName>
        <shortName evidence="13">PS</shortName>
        <ecNumber evidence="4 13">6.3.2.1</ecNumber>
    </recommendedName>
    <alternativeName>
        <fullName evidence="13">Pantoate--beta-alanine ligase</fullName>
    </alternativeName>
    <alternativeName>
        <fullName evidence="13">Pantoate-activating enzyme</fullName>
    </alternativeName>
</protein>
<evidence type="ECO:0000256" key="1">
    <source>
        <dbReference type="ARBA" id="ARBA00004496"/>
    </source>
</evidence>
<dbReference type="InterPro" id="IPR014729">
    <property type="entry name" value="Rossmann-like_a/b/a_fold"/>
</dbReference>
<dbReference type="AlphaFoldDB" id="A0A841HXV0"/>
<dbReference type="SUPFAM" id="SSF52374">
    <property type="entry name" value="Nucleotidylyl transferase"/>
    <property type="match status" value="1"/>
</dbReference>
<evidence type="ECO:0000256" key="11">
    <source>
        <dbReference type="ARBA" id="ARBA00048258"/>
    </source>
</evidence>
<gene>
    <name evidence="13" type="primary">panC</name>
    <name evidence="14" type="ORF">HNR42_000444</name>
</gene>
<keyword evidence="10 13" id="KW-0067">ATP-binding</keyword>
<dbReference type="InterPro" id="IPR042176">
    <property type="entry name" value="Pantoate_ligase_C"/>
</dbReference>
<keyword evidence="15" id="KW-1185">Reference proteome</keyword>
<dbReference type="CDD" id="cd00560">
    <property type="entry name" value="PanC"/>
    <property type="match status" value="1"/>
</dbReference>
<dbReference type="GO" id="GO:0004592">
    <property type="term" value="F:pantoate-beta-alanine ligase activity"/>
    <property type="evidence" value="ECO:0007669"/>
    <property type="project" value="UniProtKB-UniRule"/>
</dbReference>